<evidence type="ECO:0000313" key="1">
    <source>
        <dbReference type="EMBL" id="KAH6632246.1"/>
    </source>
</evidence>
<evidence type="ECO:0000313" key="2">
    <source>
        <dbReference type="Proteomes" id="UP000724584"/>
    </source>
</evidence>
<comment type="caution">
    <text evidence="1">The sequence shown here is derived from an EMBL/GenBank/DDBJ whole genome shotgun (WGS) entry which is preliminary data.</text>
</comment>
<proteinExistence type="predicted"/>
<sequence length="169" mass="17932">MRNEVSGSRAKSTPVYLNLVHKEGRAILCMINLVDRDTLSSDHGHWSNLVAVSCAPALDALEAASRAAPSATCRPLTVCRLNIINPMTTAVVDKLAAERDPQPDEVLTLRLGNADFFSLLGTHNGKGIARMLDDGGGTSDVVTADISRAQVTQSREAREKEAGAPARAA</sequence>
<dbReference type="EMBL" id="JAGIZQ010000004">
    <property type="protein sequence ID" value="KAH6632246.1"/>
    <property type="molecule type" value="Genomic_DNA"/>
</dbReference>
<protein>
    <submittedName>
        <fullName evidence="1">Uncharacterized protein</fullName>
    </submittedName>
</protein>
<reference evidence="1 2" key="1">
    <citation type="journal article" date="2021" name="Nat. Commun.">
        <title>Genetic determinants of endophytism in the Arabidopsis root mycobiome.</title>
        <authorList>
            <person name="Mesny F."/>
            <person name="Miyauchi S."/>
            <person name="Thiergart T."/>
            <person name="Pickel B."/>
            <person name="Atanasova L."/>
            <person name="Karlsson M."/>
            <person name="Huettel B."/>
            <person name="Barry K.W."/>
            <person name="Haridas S."/>
            <person name="Chen C."/>
            <person name="Bauer D."/>
            <person name="Andreopoulos W."/>
            <person name="Pangilinan J."/>
            <person name="LaButti K."/>
            <person name="Riley R."/>
            <person name="Lipzen A."/>
            <person name="Clum A."/>
            <person name="Drula E."/>
            <person name="Henrissat B."/>
            <person name="Kohler A."/>
            <person name="Grigoriev I.V."/>
            <person name="Martin F.M."/>
            <person name="Hacquard S."/>
        </authorList>
    </citation>
    <scope>NUCLEOTIDE SEQUENCE [LARGE SCALE GENOMIC DNA]</scope>
    <source>
        <strain evidence="1 2">MPI-SDFR-AT-0079</strain>
    </source>
</reference>
<organism evidence="1 2">
    <name type="scientific">Chaetomium tenue</name>
    <dbReference type="NCBI Taxonomy" id="1854479"/>
    <lineage>
        <taxon>Eukaryota</taxon>
        <taxon>Fungi</taxon>
        <taxon>Dikarya</taxon>
        <taxon>Ascomycota</taxon>
        <taxon>Pezizomycotina</taxon>
        <taxon>Sordariomycetes</taxon>
        <taxon>Sordariomycetidae</taxon>
        <taxon>Sordariales</taxon>
        <taxon>Chaetomiaceae</taxon>
        <taxon>Chaetomium</taxon>
    </lineage>
</organism>
<accession>A0ACB7PAT9</accession>
<gene>
    <name evidence="1" type="ORF">F5144DRAFT_548237</name>
</gene>
<name>A0ACB7PAT9_9PEZI</name>
<dbReference type="Proteomes" id="UP000724584">
    <property type="component" value="Unassembled WGS sequence"/>
</dbReference>
<keyword evidence="2" id="KW-1185">Reference proteome</keyword>